<dbReference type="SUPFAM" id="SSF47240">
    <property type="entry name" value="Ferritin-like"/>
    <property type="match status" value="1"/>
</dbReference>
<dbReference type="InterPro" id="IPR009078">
    <property type="entry name" value="Ferritin-like_SF"/>
</dbReference>
<dbReference type="RefSeq" id="WP_012635455.1">
    <property type="nucleotide sequence ID" value="NC_011899.1"/>
</dbReference>
<name>B8D240_HALOH</name>
<dbReference type="OrthoDB" id="573482at2"/>
<protein>
    <submittedName>
        <fullName evidence="2">Rubrerythrin</fullName>
    </submittedName>
</protein>
<dbReference type="Pfam" id="PF02915">
    <property type="entry name" value="Rubrerythrin"/>
    <property type="match status" value="1"/>
</dbReference>
<dbReference type="InterPro" id="IPR003251">
    <property type="entry name" value="Rr_diiron-bd_dom"/>
</dbReference>
<dbReference type="AlphaFoldDB" id="B8D240"/>
<dbReference type="Gene3D" id="1.20.1260.10">
    <property type="match status" value="1"/>
</dbReference>
<dbReference type="KEGG" id="hor:Hore_05090"/>
<proteinExistence type="predicted"/>
<dbReference type="eggNOG" id="COG1633">
    <property type="taxonomic scope" value="Bacteria"/>
</dbReference>
<dbReference type="HOGENOM" id="CLU_117545_0_1_9"/>
<feature type="domain" description="Rubrerythrin diiron-binding" evidence="1">
    <location>
        <begin position="20"/>
        <end position="144"/>
    </location>
</feature>
<gene>
    <name evidence="2" type="ordered locus">Hore_05090</name>
</gene>
<dbReference type="STRING" id="373903.Hore_05090"/>
<dbReference type="CDD" id="cd00657">
    <property type="entry name" value="Ferritin_like"/>
    <property type="match status" value="1"/>
</dbReference>
<dbReference type="Proteomes" id="UP000000719">
    <property type="component" value="Chromosome"/>
</dbReference>
<keyword evidence="3" id="KW-1185">Reference proteome</keyword>
<dbReference type="InterPro" id="IPR012347">
    <property type="entry name" value="Ferritin-like"/>
</dbReference>
<evidence type="ECO:0000313" key="2">
    <source>
        <dbReference type="EMBL" id="ACL69267.1"/>
    </source>
</evidence>
<sequence>MNSNFEPQQVFNPPLEITLELISRAVAGETTDRRFYRYLLNAAPNEKERAIISGIREDELRHYELFRQIYRDITGRNPVPLGDDEFEEPENYLAGIEEAKLGEIETAAKYRQIYYGLRTREHRDKLFEIITDELRHADLYDYLYTRNFLNF</sequence>
<organism evidence="2 3">
    <name type="scientific">Halothermothrix orenii (strain H 168 / OCM 544 / DSM 9562)</name>
    <dbReference type="NCBI Taxonomy" id="373903"/>
    <lineage>
        <taxon>Bacteria</taxon>
        <taxon>Bacillati</taxon>
        <taxon>Bacillota</taxon>
        <taxon>Clostridia</taxon>
        <taxon>Halanaerobiales</taxon>
        <taxon>Halothermotrichaceae</taxon>
        <taxon>Halothermothrix</taxon>
    </lineage>
</organism>
<dbReference type="EMBL" id="CP001098">
    <property type="protein sequence ID" value="ACL69267.1"/>
    <property type="molecule type" value="Genomic_DNA"/>
</dbReference>
<evidence type="ECO:0000313" key="3">
    <source>
        <dbReference type="Proteomes" id="UP000000719"/>
    </source>
</evidence>
<dbReference type="GO" id="GO:0046872">
    <property type="term" value="F:metal ion binding"/>
    <property type="evidence" value="ECO:0007669"/>
    <property type="project" value="InterPro"/>
</dbReference>
<dbReference type="GO" id="GO:0016491">
    <property type="term" value="F:oxidoreductase activity"/>
    <property type="evidence" value="ECO:0007669"/>
    <property type="project" value="InterPro"/>
</dbReference>
<accession>B8D240</accession>
<evidence type="ECO:0000259" key="1">
    <source>
        <dbReference type="Pfam" id="PF02915"/>
    </source>
</evidence>
<reference evidence="2 3" key="1">
    <citation type="journal article" date="2009" name="PLoS ONE">
        <title>Genome analysis of the anaerobic thermohalophilic bacterium Halothermothrix orenii.</title>
        <authorList>
            <person name="Mavromatis K."/>
            <person name="Ivanova N."/>
            <person name="Anderson I."/>
            <person name="Lykidis A."/>
            <person name="Hooper S.D."/>
            <person name="Sun H."/>
            <person name="Kunin V."/>
            <person name="Lapidus A."/>
            <person name="Hugenholtz P."/>
            <person name="Patel B."/>
            <person name="Kyrpides N.C."/>
        </authorList>
    </citation>
    <scope>NUCLEOTIDE SEQUENCE [LARGE SCALE GENOMIC DNA]</scope>
    <source>
        <strain evidence="3">H 168 / OCM 544 / DSM 9562</strain>
    </source>
</reference>